<dbReference type="PANTHER" id="PTHR42928">
    <property type="entry name" value="TRICARBOXYLATE-BINDING PROTEIN"/>
    <property type="match status" value="1"/>
</dbReference>
<dbReference type="Proteomes" id="UP000697995">
    <property type="component" value="Unassembled WGS sequence"/>
</dbReference>
<organism evidence="3 4">
    <name type="scientific">Paracraurococcus ruber</name>
    <dbReference type="NCBI Taxonomy" id="77675"/>
    <lineage>
        <taxon>Bacteria</taxon>
        <taxon>Pseudomonadati</taxon>
        <taxon>Pseudomonadota</taxon>
        <taxon>Alphaproteobacteria</taxon>
        <taxon>Acetobacterales</taxon>
        <taxon>Roseomonadaceae</taxon>
        <taxon>Paracraurococcus</taxon>
    </lineage>
</organism>
<protein>
    <recommendedName>
        <fullName evidence="5">Tripartite tricarboxylate transporter substrate binding protein</fullName>
    </recommendedName>
</protein>
<dbReference type="SUPFAM" id="SSF53850">
    <property type="entry name" value="Periplasmic binding protein-like II"/>
    <property type="match status" value="1"/>
</dbReference>
<comment type="similarity">
    <text evidence="1">Belongs to the UPF0065 (bug) family.</text>
</comment>
<keyword evidence="4" id="KW-1185">Reference proteome</keyword>
<evidence type="ECO:0000256" key="2">
    <source>
        <dbReference type="SAM" id="MobiDB-lite"/>
    </source>
</evidence>
<accession>A0ABS1CUR2</accession>
<reference evidence="3 4" key="1">
    <citation type="journal article" date="2020" name="Microorganisms">
        <title>Osmotic Adaptation and Compatible Solute Biosynthesis of Phototrophic Bacteria as Revealed from Genome Analyses.</title>
        <authorList>
            <person name="Imhoff J.F."/>
            <person name="Rahn T."/>
            <person name="Kunzel S."/>
            <person name="Keller A."/>
            <person name="Neulinger S.C."/>
        </authorList>
    </citation>
    <scope>NUCLEOTIDE SEQUENCE [LARGE SCALE GENOMIC DNA]</scope>
    <source>
        <strain evidence="3 4">DSM 15382</strain>
    </source>
</reference>
<feature type="region of interest" description="Disordered" evidence="2">
    <location>
        <begin position="26"/>
        <end position="69"/>
    </location>
</feature>
<dbReference type="PANTHER" id="PTHR42928:SF5">
    <property type="entry name" value="BLR1237 PROTEIN"/>
    <property type="match status" value="1"/>
</dbReference>
<proteinExistence type="inferred from homology"/>
<evidence type="ECO:0000313" key="3">
    <source>
        <dbReference type="EMBL" id="MBK1658083.1"/>
    </source>
</evidence>
<evidence type="ECO:0008006" key="5">
    <source>
        <dbReference type="Google" id="ProtNLM"/>
    </source>
</evidence>
<dbReference type="EMBL" id="NRSG01000038">
    <property type="protein sequence ID" value="MBK1658083.1"/>
    <property type="molecule type" value="Genomic_DNA"/>
</dbReference>
<name>A0ABS1CUR2_9PROT</name>
<dbReference type="InterPro" id="IPR005064">
    <property type="entry name" value="BUG"/>
</dbReference>
<dbReference type="Gene3D" id="3.40.190.10">
    <property type="entry name" value="Periplasmic binding protein-like II"/>
    <property type="match status" value="1"/>
</dbReference>
<dbReference type="InterPro" id="IPR042100">
    <property type="entry name" value="Bug_dom1"/>
</dbReference>
<sequence>MSVVPAMHSSCSVRWRNAGVGRRFRRTPARAAQTGWRGSGRRGRVRHPPPLDAAERTGKACPEPRGNRAMPDRRRLLAAALPLLALPRLARSQATWPDRPVRVIVAFAPGGQSDTVIRLMAPRMQESLGQSLVVENRPGGGGSLAGALVAQAPADGYTLLFDSFGFLIVPFLVKGMTYDHEKAFVPVAQAVSAPYLLVVKRGFPAKTLAEFIAQAKKNPGISYGTPGTGTVGHLAGALLASRAGIQLEHIPYRGGADSARDLAAGTLDAAIGTINSFRPLIEDGRAVGIALTSGERRGSLNLPTIAESGFPGYDLTSWNGFFAPAGTPAPVLARVEAAARHALADAAVRQRLAVAGNDPAVEGSEAFAARIRREREVVRQIVQETGIKPE</sequence>
<gene>
    <name evidence="3" type="ORF">CKO45_07555</name>
</gene>
<evidence type="ECO:0000313" key="4">
    <source>
        <dbReference type="Proteomes" id="UP000697995"/>
    </source>
</evidence>
<dbReference type="Pfam" id="PF03401">
    <property type="entry name" value="TctC"/>
    <property type="match status" value="1"/>
</dbReference>
<evidence type="ECO:0000256" key="1">
    <source>
        <dbReference type="ARBA" id="ARBA00006987"/>
    </source>
</evidence>
<comment type="caution">
    <text evidence="3">The sequence shown here is derived from an EMBL/GenBank/DDBJ whole genome shotgun (WGS) entry which is preliminary data.</text>
</comment>
<dbReference type="Gene3D" id="3.40.190.150">
    <property type="entry name" value="Bordetella uptake gene, domain 1"/>
    <property type="match status" value="1"/>
</dbReference>